<gene>
    <name evidence="1" type="ORF">J2X09_002948</name>
</gene>
<accession>A0ABU1VCK5</accession>
<protein>
    <submittedName>
        <fullName evidence="1">Uncharacterized protein</fullName>
    </submittedName>
</protein>
<dbReference type="Proteomes" id="UP001265550">
    <property type="component" value="Unassembled WGS sequence"/>
</dbReference>
<keyword evidence="2" id="KW-1185">Reference proteome</keyword>
<dbReference type="RefSeq" id="WP_204735712.1">
    <property type="nucleotide sequence ID" value="NZ_JAVDWE010000008.1"/>
</dbReference>
<name>A0ABU1VCK5_9BURK</name>
<proteinExistence type="predicted"/>
<evidence type="ECO:0000313" key="2">
    <source>
        <dbReference type="Proteomes" id="UP001265550"/>
    </source>
</evidence>
<comment type="caution">
    <text evidence="1">The sequence shown here is derived from an EMBL/GenBank/DDBJ whole genome shotgun (WGS) entry which is preliminary data.</text>
</comment>
<dbReference type="EMBL" id="JAVDWE010000008">
    <property type="protein sequence ID" value="MDR7095200.1"/>
    <property type="molecule type" value="Genomic_DNA"/>
</dbReference>
<evidence type="ECO:0000313" key="1">
    <source>
        <dbReference type="EMBL" id="MDR7095200.1"/>
    </source>
</evidence>
<sequence>MTQTAPPRRIARHDSMAAREIAIEHGVLTRQMAGLQRRVGEQLRACAQQVSALQDEVVHLRAQLIVSRTCMLWGLGMAGAARPTARRPRVAASSAEAASMAEASGVICQTGCVGHAHPWLEADGLCRRTGSACTQVDSNA</sequence>
<organism evidence="1 2">
    <name type="scientific">Hydrogenophaga laconesensis</name>
    <dbReference type="NCBI Taxonomy" id="1805971"/>
    <lineage>
        <taxon>Bacteria</taxon>
        <taxon>Pseudomonadati</taxon>
        <taxon>Pseudomonadota</taxon>
        <taxon>Betaproteobacteria</taxon>
        <taxon>Burkholderiales</taxon>
        <taxon>Comamonadaceae</taxon>
        <taxon>Hydrogenophaga</taxon>
    </lineage>
</organism>
<reference evidence="1 2" key="1">
    <citation type="submission" date="2023-07" db="EMBL/GenBank/DDBJ databases">
        <title>Sorghum-associated microbial communities from plants grown in Nebraska, USA.</title>
        <authorList>
            <person name="Schachtman D."/>
        </authorList>
    </citation>
    <scope>NUCLEOTIDE SEQUENCE [LARGE SCALE GENOMIC DNA]</scope>
    <source>
        <strain evidence="1 2">BE240</strain>
    </source>
</reference>